<dbReference type="EMBL" id="DS022254">
    <property type="protein sequence ID" value="EWG50532.1"/>
    <property type="molecule type" value="Genomic_DNA"/>
</dbReference>
<dbReference type="GeneID" id="30067364"/>
<dbReference type="EMBL" id="CM000578">
    <property type="protein sequence ID" value="EWG50532.1"/>
    <property type="molecule type" value="Genomic_DNA"/>
</dbReference>
<accession>W7N1C2</accession>
<organism evidence="1 2">
    <name type="scientific">Gibberella moniliformis (strain M3125 / FGSC 7600)</name>
    <name type="common">Maize ear and stalk rot fungus</name>
    <name type="synonym">Fusarium verticillioides</name>
    <dbReference type="NCBI Taxonomy" id="334819"/>
    <lineage>
        <taxon>Eukaryota</taxon>
        <taxon>Fungi</taxon>
        <taxon>Dikarya</taxon>
        <taxon>Ascomycota</taxon>
        <taxon>Pezizomycotina</taxon>
        <taxon>Sordariomycetes</taxon>
        <taxon>Hypocreomycetidae</taxon>
        <taxon>Hypocreales</taxon>
        <taxon>Nectriaceae</taxon>
        <taxon>Fusarium</taxon>
        <taxon>Fusarium fujikuroi species complex</taxon>
    </lineage>
</organism>
<dbReference type="Proteomes" id="UP000009096">
    <property type="component" value="Chromosome 1"/>
</dbReference>
<dbReference type="RefSeq" id="XP_018756723.1">
    <property type="nucleotide sequence ID" value="XM_018898786.1"/>
</dbReference>
<name>W7N1C2_GIBM7</name>
<protein>
    <submittedName>
        <fullName evidence="1">Uncharacterized protein</fullName>
    </submittedName>
</protein>
<sequence length="32" mass="3570">MAGFISGHSTNEKRLFIGKCNEQLSFQQPEAT</sequence>
<keyword evidence="2" id="KW-1185">Reference proteome</keyword>
<dbReference type="HOGENOM" id="CLU_3392433_0_0_1"/>
<dbReference type="VEuPathDB" id="FungiDB:FVEG_09725"/>
<gene>
    <name evidence="1" type="ORF">FVEG_09725</name>
</gene>
<reference evidence="1 2" key="1">
    <citation type="journal article" date="2010" name="Nature">
        <title>Comparative genomics reveals mobile pathogenicity chromosomes in Fusarium.</title>
        <authorList>
            <person name="Ma L.J."/>
            <person name="van der Does H.C."/>
            <person name="Borkovich K.A."/>
            <person name="Coleman J.J."/>
            <person name="Daboussi M.J."/>
            <person name="Di Pietro A."/>
            <person name="Dufresne M."/>
            <person name="Freitag M."/>
            <person name="Grabherr M."/>
            <person name="Henrissat B."/>
            <person name="Houterman P.M."/>
            <person name="Kang S."/>
            <person name="Shim W.B."/>
            <person name="Woloshuk C."/>
            <person name="Xie X."/>
            <person name="Xu J.R."/>
            <person name="Antoniw J."/>
            <person name="Baker S.E."/>
            <person name="Bluhm B.H."/>
            <person name="Breakspear A."/>
            <person name="Brown D.W."/>
            <person name="Butchko R.A."/>
            <person name="Chapman S."/>
            <person name="Coulson R."/>
            <person name="Coutinho P.M."/>
            <person name="Danchin E.G."/>
            <person name="Diener A."/>
            <person name="Gale L.R."/>
            <person name="Gardiner D.M."/>
            <person name="Goff S."/>
            <person name="Hammond-Kosack K.E."/>
            <person name="Hilburn K."/>
            <person name="Hua-Van A."/>
            <person name="Jonkers W."/>
            <person name="Kazan K."/>
            <person name="Kodira C.D."/>
            <person name="Koehrsen M."/>
            <person name="Kumar L."/>
            <person name="Lee Y.H."/>
            <person name="Li L."/>
            <person name="Manners J.M."/>
            <person name="Miranda-Saavedra D."/>
            <person name="Mukherjee M."/>
            <person name="Park G."/>
            <person name="Park J."/>
            <person name="Park S.Y."/>
            <person name="Proctor R.H."/>
            <person name="Regev A."/>
            <person name="Ruiz-Roldan M.C."/>
            <person name="Sain D."/>
            <person name="Sakthikumar S."/>
            <person name="Sykes S."/>
            <person name="Schwartz D.C."/>
            <person name="Turgeon B.G."/>
            <person name="Wapinski I."/>
            <person name="Yoder O."/>
            <person name="Young S."/>
            <person name="Zeng Q."/>
            <person name="Zhou S."/>
            <person name="Galagan J."/>
            <person name="Cuomo C.A."/>
            <person name="Kistler H.C."/>
            <person name="Rep M."/>
        </authorList>
    </citation>
    <scope>NUCLEOTIDE SEQUENCE [LARGE SCALE GENOMIC DNA]</scope>
    <source>
        <strain evidence="2">M3125 / FGSC 7600</strain>
    </source>
</reference>
<proteinExistence type="predicted"/>
<dbReference type="AlphaFoldDB" id="W7N1C2"/>
<evidence type="ECO:0000313" key="2">
    <source>
        <dbReference type="Proteomes" id="UP000009096"/>
    </source>
</evidence>
<evidence type="ECO:0000313" key="1">
    <source>
        <dbReference type="EMBL" id="EWG50532.1"/>
    </source>
</evidence>
<dbReference type="KEGG" id="fvr:FVEG_09725"/>